<dbReference type="EMBL" id="CAEZTK010000013">
    <property type="protein sequence ID" value="CAB4563101.1"/>
    <property type="molecule type" value="Genomic_DNA"/>
</dbReference>
<reference evidence="1" key="1">
    <citation type="submission" date="2020-05" db="EMBL/GenBank/DDBJ databases">
        <authorList>
            <person name="Chiriac C."/>
            <person name="Salcher M."/>
            <person name="Ghai R."/>
            <person name="Kavagutti S V."/>
        </authorList>
    </citation>
    <scope>NUCLEOTIDE SEQUENCE</scope>
</reference>
<sequence length="155" mass="17121">MEIERVENWTKLPLALKGPIVWTYPVPTRMGLAKGDLVLEIGFDSDCDSTLRDEIRGITETELIENSTTDVVDAVIIWWRDGDGDLVDELMDAITYLAENGSIWVLTPKVGRDGHVEPSDIQDAAPVAGLSQTSTIALAKDWTATRLVARKSVKR</sequence>
<proteinExistence type="predicted"/>
<accession>A0A6J6DGE2</accession>
<protein>
    <submittedName>
        <fullName evidence="1">Unannotated protein</fullName>
    </submittedName>
</protein>
<gene>
    <name evidence="1" type="ORF">UFOPK1643_00312</name>
</gene>
<dbReference type="InterPro" id="IPR021412">
    <property type="entry name" value="DUF3052"/>
</dbReference>
<evidence type="ECO:0000313" key="1">
    <source>
        <dbReference type="EMBL" id="CAB4563101.1"/>
    </source>
</evidence>
<organism evidence="1">
    <name type="scientific">freshwater metagenome</name>
    <dbReference type="NCBI Taxonomy" id="449393"/>
    <lineage>
        <taxon>unclassified sequences</taxon>
        <taxon>metagenomes</taxon>
        <taxon>ecological metagenomes</taxon>
    </lineage>
</organism>
<dbReference type="Pfam" id="PF11253">
    <property type="entry name" value="DUF3052"/>
    <property type="match status" value="1"/>
</dbReference>
<dbReference type="AlphaFoldDB" id="A0A6J6DGE2"/>
<name>A0A6J6DGE2_9ZZZZ</name>